<evidence type="ECO:0000313" key="3">
    <source>
        <dbReference type="WBParaSite" id="TMUE_3000012418.1"/>
    </source>
</evidence>
<dbReference type="Proteomes" id="UP000046395">
    <property type="component" value="Unassembled WGS sequence"/>
</dbReference>
<dbReference type="SUPFAM" id="SSF81383">
    <property type="entry name" value="F-box domain"/>
    <property type="match status" value="1"/>
</dbReference>
<dbReference type="InterPro" id="IPR036047">
    <property type="entry name" value="F-box-like_dom_sf"/>
</dbReference>
<evidence type="ECO:0000259" key="1">
    <source>
        <dbReference type="Pfam" id="PF00646"/>
    </source>
</evidence>
<dbReference type="AlphaFoldDB" id="A0A5S6QZ40"/>
<feature type="domain" description="F-box" evidence="1">
    <location>
        <begin position="14"/>
        <end position="47"/>
    </location>
</feature>
<dbReference type="Gene3D" id="1.20.1280.50">
    <property type="match status" value="1"/>
</dbReference>
<accession>A0A5S6QZ40</accession>
<reference evidence="3" key="1">
    <citation type="submission" date="2019-12" db="UniProtKB">
        <authorList>
            <consortium name="WormBaseParasite"/>
        </authorList>
    </citation>
    <scope>IDENTIFICATION</scope>
</reference>
<name>A0A5S6QZ40_TRIMR</name>
<dbReference type="InterPro" id="IPR001810">
    <property type="entry name" value="F-box_dom"/>
</dbReference>
<protein>
    <submittedName>
        <fullName evidence="3">F-box domain-containing protein</fullName>
    </submittedName>
</protein>
<proteinExistence type="predicted"/>
<organism evidence="2 3">
    <name type="scientific">Trichuris muris</name>
    <name type="common">Mouse whipworm</name>
    <dbReference type="NCBI Taxonomy" id="70415"/>
    <lineage>
        <taxon>Eukaryota</taxon>
        <taxon>Metazoa</taxon>
        <taxon>Ecdysozoa</taxon>
        <taxon>Nematoda</taxon>
        <taxon>Enoplea</taxon>
        <taxon>Dorylaimia</taxon>
        <taxon>Trichinellida</taxon>
        <taxon>Trichuridae</taxon>
        <taxon>Trichuris</taxon>
    </lineage>
</organism>
<keyword evidence="2" id="KW-1185">Reference proteome</keyword>
<dbReference type="WBParaSite" id="TMUE_3000012418.1">
    <property type="protein sequence ID" value="TMUE_3000012418.1"/>
    <property type="gene ID" value="WBGene00293774"/>
</dbReference>
<dbReference type="Pfam" id="PF00646">
    <property type="entry name" value="F-box"/>
    <property type="match status" value="1"/>
</dbReference>
<sequence length="156" mass="17789">MTTALDSTKTGYEDLDDNILANIFAYLCYGDIYFCAFVCPNWEKTVEKYFLSLRCIDSYRMVHKSPSGICKGVFRPCQSCLTIGLGKAVNVVELILRISPCTQLRLDIDTFDDICESLRRKQFLQKLEIVKLVASTRVFASAFRKSFPFLKVQLIA</sequence>
<evidence type="ECO:0000313" key="2">
    <source>
        <dbReference type="Proteomes" id="UP000046395"/>
    </source>
</evidence>